<dbReference type="AlphaFoldDB" id="A0A1M4URS4"/>
<dbReference type="SUPFAM" id="SSF51215">
    <property type="entry name" value="Regulatory protein AraC"/>
    <property type="match status" value="1"/>
</dbReference>
<keyword evidence="3" id="KW-0804">Transcription</keyword>
<reference evidence="6" key="1">
    <citation type="submission" date="2016-11" db="EMBL/GenBank/DDBJ databases">
        <authorList>
            <person name="Varghese N."/>
            <person name="Submissions S."/>
        </authorList>
    </citation>
    <scope>NUCLEOTIDE SEQUENCE [LARGE SCALE GENOMIC DNA]</scope>
    <source>
        <strain evidence="6">YR203</strain>
    </source>
</reference>
<dbReference type="Gene3D" id="2.60.120.10">
    <property type="entry name" value="Jelly Rolls"/>
    <property type="match status" value="1"/>
</dbReference>
<dbReference type="InterPro" id="IPR018060">
    <property type="entry name" value="HTH_AraC"/>
</dbReference>
<dbReference type="GO" id="GO:0003700">
    <property type="term" value="F:DNA-binding transcription factor activity"/>
    <property type="evidence" value="ECO:0007669"/>
    <property type="project" value="InterPro"/>
</dbReference>
<dbReference type="SUPFAM" id="SSF46689">
    <property type="entry name" value="Homeodomain-like"/>
    <property type="match status" value="1"/>
</dbReference>
<sequence length="278" mass="32604">MVKKNLYKPIEVEYKLVEECPLTKSNYTFFQILYVISGEGFAIINDHKTTYRPGNLLLFVPNDHHTLDVPKPSEFLLIKFNRNYLNTTKTPENINSLIHYAPDLQGCILQNEDDKLMVKNICSLIVSELKNGTYNHNEPIVMHFLNALIFITTRSIITNQHVLLTQNSEVRIQKIISYVQKHIHFPQKIKAEIISEKFGLSKNYLSHYFKNQTGETISRFIMQHRLKLIEHRLIFSDIRVNEIVDEFGFADESHLNKFFKKYKGVSLTEFRKKQNKLA</sequence>
<dbReference type="EMBL" id="FQVE01000001">
    <property type="protein sequence ID" value="SHE59416.1"/>
    <property type="molecule type" value="Genomic_DNA"/>
</dbReference>
<dbReference type="PANTHER" id="PTHR43280:SF34">
    <property type="entry name" value="ARAC-FAMILY TRANSCRIPTIONAL REGULATOR"/>
    <property type="match status" value="1"/>
</dbReference>
<evidence type="ECO:0000259" key="4">
    <source>
        <dbReference type="PROSITE" id="PS01124"/>
    </source>
</evidence>
<dbReference type="InterPro" id="IPR037923">
    <property type="entry name" value="HTH-like"/>
</dbReference>
<gene>
    <name evidence="5" type="ORF">SAMN02787073_0710</name>
</gene>
<dbReference type="PANTHER" id="PTHR43280">
    <property type="entry name" value="ARAC-FAMILY TRANSCRIPTIONAL REGULATOR"/>
    <property type="match status" value="1"/>
</dbReference>
<proteinExistence type="predicted"/>
<dbReference type="Pfam" id="PF12833">
    <property type="entry name" value="HTH_18"/>
    <property type="match status" value="1"/>
</dbReference>
<evidence type="ECO:0000256" key="3">
    <source>
        <dbReference type="ARBA" id="ARBA00023163"/>
    </source>
</evidence>
<evidence type="ECO:0000313" key="5">
    <source>
        <dbReference type="EMBL" id="SHE59416.1"/>
    </source>
</evidence>
<accession>A0A1M4URS4</accession>
<dbReference type="InterPro" id="IPR014710">
    <property type="entry name" value="RmlC-like_jellyroll"/>
</dbReference>
<evidence type="ECO:0000256" key="2">
    <source>
        <dbReference type="ARBA" id="ARBA00023125"/>
    </source>
</evidence>
<keyword evidence="1" id="KW-0805">Transcription regulation</keyword>
<dbReference type="PROSITE" id="PS01124">
    <property type="entry name" value="HTH_ARAC_FAMILY_2"/>
    <property type="match status" value="1"/>
</dbReference>
<protein>
    <submittedName>
        <fullName evidence="5">AraC-type DNA-binding protein</fullName>
    </submittedName>
</protein>
<evidence type="ECO:0000256" key="1">
    <source>
        <dbReference type="ARBA" id="ARBA00023015"/>
    </source>
</evidence>
<dbReference type="Proteomes" id="UP000184108">
    <property type="component" value="Unassembled WGS sequence"/>
</dbReference>
<feature type="domain" description="HTH araC/xylS-type" evidence="4">
    <location>
        <begin position="173"/>
        <end position="273"/>
    </location>
</feature>
<name>A0A1M4URS4_9FLAO</name>
<dbReference type="GO" id="GO:0043565">
    <property type="term" value="F:sequence-specific DNA binding"/>
    <property type="evidence" value="ECO:0007669"/>
    <property type="project" value="InterPro"/>
</dbReference>
<dbReference type="SMART" id="SM00342">
    <property type="entry name" value="HTH_ARAC"/>
    <property type="match status" value="1"/>
</dbReference>
<dbReference type="InterPro" id="IPR009057">
    <property type="entry name" value="Homeodomain-like_sf"/>
</dbReference>
<keyword evidence="2 5" id="KW-0238">DNA-binding</keyword>
<evidence type="ECO:0000313" key="6">
    <source>
        <dbReference type="Proteomes" id="UP000184108"/>
    </source>
</evidence>
<organism evidence="5 6">
    <name type="scientific">Chryseobacterium vrystaatense</name>
    <dbReference type="NCBI Taxonomy" id="307480"/>
    <lineage>
        <taxon>Bacteria</taxon>
        <taxon>Pseudomonadati</taxon>
        <taxon>Bacteroidota</taxon>
        <taxon>Flavobacteriia</taxon>
        <taxon>Flavobacteriales</taxon>
        <taxon>Weeksellaceae</taxon>
        <taxon>Chryseobacterium group</taxon>
        <taxon>Chryseobacterium</taxon>
    </lineage>
</organism>
<dbReference type="RefSeq" id="WP_073171036.1">
    <property type="nucleotide sequence ID" value="NZ_FQVE01000001.1"/>
</dbReference>
<dbReference type="Gene3D" id="1.10.10.60">
    <property type="entry name" value="Homeodomain-like"/>
    <property type="match status" value="2"/>
</dbReference>